<dbReference type="Gene3D" id="2.60.40.10">
    <property type="entry name" value="Immunoglobulins"/>
    <property type="match status" value="1"/>
</dbReference>
<keyword evidence="4" id="KW-1185">Reference proteome</keyword>
<dbReference type="Pfam" id="PF07686">
    <property type="entry name" value="V-set"/>
    <property type="match status" value="1"/>
</dbReference>
<dbReference type="Ensembl" id="ENSKMAT00000025377.1">
    <property type="protein sequence ID" value="ENSKMAP00000025059.1"/>
    <property type="gene ID" value="ENSKMAG00000018567.1"/>
</dbReference>
<sequence length="121" mass="13595">SKLCNCTTITFLLLSMQRLLFQNKDFWSFDQIIASVSNVKLNQQSVNSQDTSSWYHQENTKAPKLLIYLTNQRASGTPARFTGSGSKTNFDLTISGVQTEDAGVYYCLGEYKIGSGWTFTQ</sequence>
<reference evidence="3" key="2">
    <citation type="submission" date="2025-09" db="UniProtKB">
        <authorList>
            <consortium name="Ensembl"/>
        </authorList>
    </citation>
    <scope>IDENTIFICATION</scope>
</reference>
<feature type="chain" id="PRO_5018671528" description="Immunoglobulin V-set domain-containing protein" evidence="1">
    <location>
        <begin position="22"/>
        <end position="121"/>
    </location>
</feature>
<protein>
    <recommendedName>
        <fullName evidence="2">Immunoglobulin V-set domain-containing protein</fullName>
    </recommendedName>
</protein>
<dbReference type="GeneTree" id="ENSGT01150000286991"/>
<proteinExistence type="predicted"/>
<dbReference type="SUPFAM" id="SSF48726">
    <property type="entry name" value="Immunoglobulin"/>
    <property type="match status" value="1"/>
</dbReference>
<accession>A0A3Q3BJM8</accession>
<feature type="domain" description="Immunoglobulin V-set" evidence="2">
    <location>
        <begin position="38"/>
        <end position="109"/>
    </location>
</feature>
<evidence type="ECO:0000313" key="4">
    <source>
        <dbReference type="Proteomes" id="UP000264800"/>
    </source>
</evidence>
<dbReference type="InterPro" id="IPR050150">
    <property type="entry name" value="IgV_Light_Chain"/>
</dbReference>
<dbReference type="SMART" id="SM00406">
    <property type="entry name" value="IGv"/>
    <property type="match status" value="1"/>
</dbReference>
<dbReference type="Proteomes" id="UP000264800">
    <property type="component" value="Unplaced"/>
</dbReference>
<name>A0A3Q3BJM8_KRYMA</name>
<reference evidence="3" key="1">
    <citation type="submission" date="2025-08" db="UniProtKB">
        <authorList>
            <consortium name="Ensembl"/>
        </authorList>
    </citation>
    <scope>IDENTIFICATION</scope>
</reference>
<dbReference type="InterPro" id="IPR013106">
    <property type="entry name" value="Ig_V-set"/>
</dbReference>
<evidence type="ECO:0000259" key="2">
    <source>
        <dbReference type="SMART" id="SM00406"/>
    </source>
</evidence>
<organism evidence="3 4">
    <name type="scientific">Kryptolebias marmoratus</name>
    <name type="common">Mangrove killifish</name>
    <name type="synonym">Rivulus marmoratus</name>
    <dbReference type="NCBI Taxonomy" id="37003"/>
    <lineage>
        <taxon>Eukaryota</taxon>
        <taxon>Metazoa</taxon>
        <taxon>Chordata</taxon>
        <taxon>Craniata</taxon>
        <taxon>Vertebrata</taxon>
        <taxon>Euteleostomi</taxon>
        <taxon>Actinopterygii</taxon>
        <taxon>Neopterygii</taxon>
        <taxon>Teleostei</taxon>
        <taxon>Neoteleostei</taxon>
        <taxon>Acanthomorphata</taxon>
        <taxon>Ovalentaria</taxon>
        <taxon>Atherinomorphae</taxon>
        <taxon>Cyprinodontiformes</taxon>
        <taxon>Rivulidae</taxon>
        <taxon>Kryptolebias</taxon>
    </lineage>
</organism>
<dbReference type="AlphaFoldDB" id="A0A3Q3BJM8"/>
<evidence type="ECO:0000256" key="1">
    <source>
        <dbReference type="SAM" id="SignalP"/>
    </source>
</evidence>
<feature type="signal peptide" evidence="1">
    <location>
        <begin position="1"/>
        <end position="21"/>
    </location>
</feature>
<evidence type="ECO:0000313" key="3">
    <source>
        <dbReference type="Ensembl" id="ENSKMAP00000025059.1"/>
    </source>
</evidence>
<dbReference type="STRING" id="37003.ENSKMAP00000025059"/>
<dbReference type="InterPro" id="IPR013783">
    <property type="entry name" value="Ig-like_fold"/>
</dbReference>
<dbReference type="InterPro" id="IPR036179">
    <property type="entry name" value="Ig-like_dom_sf"/>
</dbReference>
<keyword evidence="1" id="KW-0732">Signal</keyword>
<dbReference type="PANTHER" id="PTHR23267">
    <property type="entry name" value="IMMUNOGLOBULIN LIGHT CHAIN"/>
    <property type="match status" value="1"/>
</dbReference>